<dbReference type="PANTHER" id="PTHR48079">
    <property type="entry name" value="PROTEIN YEEZ"/>
    <property type="match status" value="1"/>
</dbReference>
<dbReference type="Proteomes" id="UP000319818">
    <property type="component" value="Unassembled WGS sequence"/>
</dbReference>
<dbReference type="OrthoDB" id="9787292at2"/>
<dbReference type="EMBL" id="VFPH01000001">
    <property type="protein sequence ID" value="TQM43857.1"/>
    <property type="molecule type" value="Genomic_DNA"/>
</dbReference>
<evidence type="ECO:0000313" key="3">
    <source>
        <dbReference type="Proteomes" id="UP000319818"/>
    </source>
</evidence>
<gene>
    <name evidence="2" type="ORF">FB388_1209</name>
</gene>
<organism evidence="2 3">
    <name type="scientific">Pseudonocardia cypriaca</name>
    <dbReference type="NCBI Taxonomy" id="882449"/>
    <lineage>
        <taxon>Bacteria</taxon>
        <taxon>Bacillati</taxon>
        <taxon>Actinomycetota</taxon>
        <taxon>Actinomycetes</taxon>
        <taxon>Pseudonocardiales</taxon>
        <taxon>Pseudonocardiaceae</taxon>
        <taxon>Pseudonocardia</taxon>
    </lineage>
</organism>
<sequence length="305" mass="30853">MHVFVTGGSGYIGSAVVPELLAAGHTVTGLARSDRAAAAVAALGAAVRRGDLADPAGLAAAAREADGVVHLGFARDDPDWADLPAAVAADLRAVEALGAALAGTGKPLVATGATFSLALAGFRGELTEQDTRPTGMRVDAENAVIALAEHGVRSAVVRLSNVHGRGNLGFASGLIAVARATGIAHYLGEGTNRWPAAHIDDVGRLYRLALESAPAGTRPHAVAEEGVPVRSVSAVIGRRLGVPVARVAADAARQHFGHLAMFVGADNPTSSRFTQATLGWAPAGPGLLDDLDDAAHFAVPAVARP</sequence>
<dbReference type="Pfam" id="PF01370">
    <property type="entry name" value="Epimerase"/>
    <property type="match status" value="1"/>
</dbReference>
<dbReference type="InterPro" id="IPR036291">
    <property type="entry name" value="NAD(P)-bd_dom_sf"/>
</dbReference>
<dbReference type="RefSeq" id="WP_142097989.1">
    <property type="nucleotide sequence ID" value="NZ_VFPH01000001.1"/>
</dbReference>
<evidence type="ECO:0000259" key="1">
    <source>
        <dbReference type="Pfam" id="PF01370"/>
    </source>
</evidence>
<dbReference type="PANTHER" id="PTHR48079:SF6">
    <property type="entry name" value="NAD(P)-BINDING DOMAIN-CONTAINING PROTEIN-RELATED"/>
    <property type="match status" value="1"/>
</dbReference>
<dbReference type="SUPFAM" id="SSF51735">
    <property type="entry name" value="NAD(P)-binding Rossmann-fold domains"/>
    <property type="match status" value="1"/>
</dbReference>
<proteinExistence type="predicted"/>
<keyword evidence="3" id="KW-1185">Reference proteome</keyword>
<comment type="caution">
    <text evidence="2">The sequence shown here is derived from an EMBL/GenBank/DDBJ whole genome shotgun (WGS) entry which is preliminary data.</text>
</comment>
<evidence type="ECO:0000313" key="2">
    <source>
        <dbReference type="EMBL" id="TQM43857.1"/>
    </source>
</evidence>
<accession>A0A543GCM6</accession>
<name>A0A543GCM6_9PSEU</name>
<reference evidence="2 3" key="1">
    <citation type="submission" date="2019-06" db="EMBL/GenBank/DDBJ databases">
        <title>Sequencing the genomes of 1000 actinobacteria strains.</title>
        <authorList>
            <person name="Klenk H.-P."/>
        </authorList>
    </citation>
    <scope>NUCLEOTIDE SEQUENCE [LARGE SCALE GENOMIC DNA]</scope>
    <source>
        <strain evidence="2 3">DSM 45511</strain>
    </source>
</reference>
<dbReference type="AlphaFoldDB" id="A0A543GCM6"/>
<protein>
    <submittedName>
        <fullName evidence="2">Nucleoside-diphosphate-sugar epimerase</fullName>
    </submittedName>
</protein>
<feature type="domain" description="NAD-dependent epimerase/dehydratase" evidence="1">
    <location>
        <begin position="3"/>
        <end position="220"/>
    </location>
</feature>
<dbReference type="GO" id="GO:0005737">
    <property type="term" value="C:cytoplasm"/>
    <property type="evidence" value="ECO:0007669"/>
    <property type="project" value="TreeGrafter"/>
</dbReference>
<dbReference type="InterPro" id="IPR051783">
    <property type="entry name" value="NAD(P)-dependent_oxidoreduct"/>
</dbReference>
<dbReference type="GO" id="GO:0004029">
    <property type="term" value="F:aldehyde dehydrogenase (NAD+) activity"/>
    <property type="evidence" value="ECO:0007669"/>
    <property type="project" value="TreeGrafter"/>
</dbReference>
<dbReference type="InterPro" id="IPR001509">
    <property type="entry name" value="Epimerase_deHydtase"/>
</dbReference>
<dbReference type="Gene3D" id="3.40.50.720">
    <property type="entry name" value="NAD(P)-binding Rossmann-like Domain"/>
    <property type="match status" value="1"/>
</dbReference>